<sequence length="98" mass="11326">MPMNYLALLAFCGLLSLISFCLYGLDKSAAKRGKQRIRESTLHFLSLFGGWPGAMLGQKMFRHKTKKRRFRVIFWLTVLLNIILWGGAAYFFNHFHVG</sequence>
<dbReference type="RefSeq" id="WP_255895114.1">
    <property type="nucleotide sequence ID" value="NZ_JAMZEG020000002.1"/>
</dbReference>
<keyword evidence="1" id="KW-0812">Transmembrane</keyword>
<evidence type="ECO:0000313" key="3">
    <source>
        <dbReference type="Proteomes" id="UP001139522"/>
    </source>
</evidence>
<reference evidence="2" key="1">
    <citation type="submission" date="2023-01" db="EMBL/GenBank/DDBJ databases">
        <title>Psychroserpens sp. MSW6 and Marinomonas sp. RSW2, isolated from seawater.</title>
        <authorList>
            <person name="Kristyanto S."/>
            <person name="Jung J."/>
            <person name="Kim J.M."/>
            <person name="Jeon C.O."/>
        </authorList>
    </citation>
    <scope>NUCLEOTIDE SEQUENCE</scope>
    <source>
        <strain evidence="2">RSW2</strain>
    </source>
</reference>
<dbReference type="InterPro" id="IPR010718">
    <property type="entry name" value="DUF1294"/>
</dbReference>
<protein>
    <submittedName>
        <fullName evidence="2">DUF1294 domain-containing protein</fullName>
    </submittedName>
</protein>
<dbReference type="EMBL" id="JAMZEG020000002">
    <property type="protein sequence ID" value="MDE8602709.1"/>
    <property type="molecule type" value="Genomic_DNA"/>
</dbReference>
<name>A0ABT5WD11_9GAMM</name>
<evidence type="ECO:0000256" key="1">
    <source>
        <dbReference type="SAM" id="Phobius"/>
    </source>
</evidence>
<comment type="caution">
    <text evidence="2">The sequence shown here is derived from an EMBL/GenBank/DDBJ whole genome shotgun (WGS) entry which is preliminary data.</text>
</comment>
<proteinExistence type="predicted"/>
<keyword evidence="3" id="KW-1185">Reference proteome</keyword>
<keyword evidence="1" id="KW-1133">Transmembrane helix</keyword>
<keyword evidence="1" id="KW-0472">Membrane</keyword>
<feature type="transmembrane region" description="Helical" evidence="1">
    <location>
        <begin position="73"/>
        <end position="92"/>
    </location>
</feature>
<gene>
    <name evidence="2" type="ORF">M3I01_007195</name>
</gene>
<evidence type="ECO:0000313" key="2">
    <source>
        <dbReference type="EMBL" id="MDE8602709.1"/>
    </source>
</evidence>
<accession>A0ABT5WD11</accession>
<dbReference type="Pfam" id="PF06961">
    <property type="entry name" value="DUF1294"/>
    <property type="match status" value="1"/>
</dbReference>
<dbReference type="Proteomes" id="UP001139522">
    <property type="component" value="Unassembled WGS sequence"/>
</dbReference>
<organism evidence="2 3">
    <name type="scientific">Marinomonas maritima</name>
    <dbReference type="NCBI Taxonomy" id="2940935"/>
    <lineage>
        <taxon>Bacteria</taxon>
        <taxon>Pseudomonadati</taxon>
        <taxon>Pseudomonadota</taxon>
        <taxon>Gammaproteobacteria</taxon>
        <taxon>Oceanospirillales</taxon>
        <taxon>Oceanospirillaceae</taxon>
        <taxon>Marinomonas</taxon>
    </lineage>
</organism>